<keyword evidence="14" id="KW-1185">Reference proteome</keyword>
<evidence type="ECO:0000256" key="11">
    <source>
        <dbReference type="PIRSR" id="PIRSR000388-3"/>
    </source>
</evidence>
<feature type="binding site" evidence="8 11">
    <location>
        <position position="136"/>
    </location>
    <ligand>
        <name>Mg(2+)</name>
        <dbReference type="ChEBI" id="CHEBI:18420"/>
    </ligand>
</feature>
<dbReference type="EC" id="2.1.2.11" evidence="8"/>
<dbReference type="NCBIfam" id="TIGR00222">
    <property type="entry name" value="panB"/>
    <property type="match status" value="1"/>
</dbReference>
<comment type="subcellular location">
    <subcellularLocation>
        <location evidence="8">Cytoplasm</location>
    </subcellularLocation>
</comment>
<feature type="binding site" evidence="8 11">
    <location>
        <position position="105"/>
    </location>
    <ligand>
        <name>Mg(2+)</name>
        <dbReference type="ChEBI" id="CHEBI:18420"/>
    </ligand>
</feature>
<evidence type="ECO:0000256" key="7">
    <source>
        <dbReference type="ARBA" id="ARBA00056497"/>
    </source>
</evidence>
<dbReference type="AlphaFoldDB" id="A0A0X8X8U6"/>
<dbReference type="EMBL" id="AP017372">
    <property type="protein sequence ID" value="BAU57182.1"/>
    <property type="molecule type" value="Genomic_DNA"/>
</dbReference>
<dbReference type="UniPathway" id="UPA00028">
    <property type="reaction ID" value="UER00003"/>
</dbReference>
<dbReference type="InterPro" id="IPR015813">
    <property type="entry name" value="Pyrv/PenolPyrv_kinase-like_dom"/>
</dbReference>
<comment type="function">
    <text evidence="7 8">Catalyzes the reversible reaction in which hydroxymethyl group from 5,10-methylenetetrahydrofolate is transferred onto alpha-ketoisovalerate to form ketopantoate.</text>
</comment>
<dbReference type="CDD" id="cd06557">
    <property type="entry name" value="KPHMT-like"/>
    <property type="match status" value="1"/>
</dbReference>
<reference evidence="13" key="1">
    <citation type="submission" date="2016-02" db="EMBL/GenBank/DDBJ databases">
        <title>Halorhodospira halochloris DSM-1059 complete genome, version 2.</title>
        <authorList>
            <person name="Tsukatani Y."/>
        </authorList>
    </citation>
    <scope>NUCLEOTIDE SEQUENCE</scope>
    <source>
        <strain evidence="13">DSM 1059</strain>
    </source>
</reference>
<proteinExistence type="inferred from homology"/>
<gene>
    <name evidence="8 13" type="primary">panB</name>
    <name evidence="13" type="ORF">HH1059_04980</name>
</gene>
<evidence type="ECO:0000256" key="3">
    <source>
        <dbReference type="ARBA" id="ARBA00011424"/>
    </source>
</evidence>
<dbReference type="GO" id="GO:0008168">
    <property type="term" value="F:methyltransferase activity"/>
    <property type="evidence" value="ECO:0007669"/>
    <property type="project" value="UniProtKB-KW"/>
</dbReference>
<feature type="binding site" evidence="8 11">
    <location>
        <position position="66"/>
    </location>
    <ligand>
        <name>Mg(2+)</name>
        <dbReference type="ChEBI" id="CHEBI:18420"/>
    </ligand>
</feature>
<comment type="catalytic activity">
    <reaction evidence="8">
        <text>(6R)-5,10-methylene-5,6,7,8-tetrahydrofolate + 3-methyl-2-oxobutanoate + H2O = 2-dehydropantoate + (6S)-5,6,7,8-tetrahydrofolate</text>
        <dbReference type="Rhea" id="RHEA:11824"/>
        <dbReference type="ChEBI" id="CHEBI:11561"/>
        <dbReference type="ChEBI" id="CHEBI:11851"/>
        <dbReference type="ChEBI" id="CHEBI:15377"/>
        <dbReference type="ChEBI" id="CHEBI:15636"/>
        <dbReference type="ChEBI" id="CHEBI:57453"/>
        <dbReference type="EC" id="2.1.2.11"/>
    </reaction>
</comment>
<dbReference type="GO" id="GO:0003864">
    <property type="term" value="F:3-methyl-2-oxobutanoate hydroxymethyltransferase activity"/>
    <property type="evidence" value="ECO:0007669"/>
    <property type="project" value="UniProtKB-UniRule"/>
</dbReference>
<dbReference type="KEGG" id="hhk:HH1059_04980"/>
<feature type="binding site" evidence="8 10">
    <location>
        <position position="105"/>
    </location>
    <ligand>
        <name>3-methyl-2-oxobutanoate</name>
        <dbReference type="ChEBI" id="CHEBI:11851"/>
    </ligand>
</feature>
<comment type="subunit">
    <text evidence="3 8">Homodecamer; pentamer of dimers.</text>
</comment>
<evidence type="ECO:0000256" key="2">
    <source>
        <dbReference type="ARBA" id="ARBA00008676"/>
    </source>
</evidence>
<keyword evidence="4 8" id="KW-0566">Pantothenate biosynthesis</keyword>
<keyword evidence="5 8" id="KW-0808">Transferase</keyword>
<evidence type="ECO:0000256" key="1">
    <source>
        <dbReference type="ARBA" id="ARBA00005033"/>
    </source>
</evidence>
<dbReference type="GO" id="GO:0005737">
    <property type="term" value="C:cytoplasm"/>
    <property type="evidence" value="ECO:0007669"/>
    <property type="project" value="UniProtKB-SubCell"/>
</dbReference>
<dbReference type="PIRSF" id="PIRSF000388">
    <property type="entry name" value="Pantoate_hydroxy_MeTrfase"/>
    <property type="match status" value="1"/>
</dbReference>
<keyword evidence="6 8" id="KW-0479">Metal-binding</keyword>
<dbReference type="FunFam" id="3.20.20.60:FF:000003">
    <property type="entry name" value="3-methyl-2-oxobutanoate hydroxymethyltransferase"/>
    <property type="match status" value="1"/>
</dbReference>
<dbReference type="OrthoDB" id="9781789at2"/>
<name>A0A0X8X8U6_HALHR</name>
<evidence type="ECO:0000313" key="13">
    <source>
        <dbReference type="EMBL" id="BAU57182.1"/>
    </source>
</evidence>
<keyword evidence="8 11" id="KW-0460">Magnesium</keyword>
<feature type="region of interest" description="Disordered" evidence="12">
    <location>
        <begin position="1"/>
        <end position="20"/>
    </location>
</feature>
<comment type="similarity">
    <text evidence="2 8">Belongs to the PanB family.</text>
</comment>
<dbReference type="PANTHER" id="PTHR20881">
    <property type="entry name" value="3-METHYL-2-OXOBUTANOATE HYDROXYMETHYLTRANSFERASE"/>
    <property type="match status" value="1"/>
</dbReference>
<evidence type="ECO:0000256" key="8">
    <source>
        <dbReference type="HAMAP-Rule" id="MF_00156"/>
    </source>
</evidence>
<comment type="pathway">
    <text evidence="1 8">Cofactor biosynthesis; (R)-pantothenate biosynthesis; (R)-pantoate from 3-methyl-2-oxobutanoate: step 1/2.</text>
</comment>
<dbReference type="GO" id="GO:0032259">
    <property type="term" value="P:methylation"/>
    <property type="evidence" value="ECO:0007669"/>
    <property type="project" value="UniProtKB-KW"/>
</dbReference>
<organism evidence="13 14">
    <name type="scientific">Halorhodospira halochloris</name>
    <name type="common">Ectothiorhodospira halochloris</name>
    <dbReference type="NCBI Taxonomy" id="1052"/>
    <lineage>
        <taxon>Bacteria</taxon>
        <taxon>Pseudomonadati</taxon>
        <taxon>Pseudomonadota</taxon>
        <taxon>Gammaproteobacteria</taxon>
        <taxon>Chromatiales</taxon>
        <taxon>Ectothiorhodospiraceae</taxon>
        <taxon>Halorhodospira</taxon>
    </lineage>
</organism>
<keyword evidence="8" id="KW-0963">Cytoplasm</keyword>
<evidence type="ECO:0000256" key="6">
    <source>
        <dbReference type="ARBA" id="ARBA00022723"/>
    </source>
</evidence>
<dbReference type="Gene3D" id="3.20.20.60">
    <property type="entry name" value="Phosphoenolpyruvate-binding domains"/>
    <property type="match status" value="1"/>
</dbReference>
<evidence type="ECO:0000256" key="10">
    <source>
        <dbReference type="PIRSR" id="PIRSR000388-2"/>
    </source>
</evidence>
<accession>A0A0X8X8U6</accession>
<feature type="binding site" evidence="8 10">
    <location>
        <begin position="66"/>
        <end position="67"/>
    </location>
    <ligand>
        <name>3-methyl-2-oxobutanoate</name>
        <dbReference type="ChEBI" id="CHEBI:11851"/>
    </ligand>
</feature>
<dbReference type="NCBIfam" id="NF001452">
    <property type="entry name" value="PRK00311.1"/>
    <property type="match status" value="1"/>
</dbReference>
<protein>
    <recommendedName>
        <fullName evidence="8">3-methyl-2-oxobutanoate hydroxymethyltransferase</fullName>
        <ecNumber evidence="8">2.1.2.11</ecNumber>
    </recommendedName>
    <alternativeName>
        <fullName evidence="8">Ketopantoate hydroxymethyltransferase</fullName>
        <shortName evidence="8">KPHMT</shortName>
    </alternativeName>
</protein>
<evidence type="ECO:0000256" key="12">
    <source>
        <dbReference type="SAM" id="MobiDB-lite"/>
    </source>
</evidence>
<sequence>MSASASGSQSRGSGHGESDAPITPVTVAALAAMKSRAEPIACLTAYDFGFAAACDQSGVDLLLVGDSLGMVVQGHETTLPVSVDDVVYHTQCVARGAQRALVVADMPFMSHTDVELGLLNAGKLMKAGGAQMVKLEGGAEQAALVERLTENGIPVCAHLGLKPQRVHKLGGYRVQGRAEQEARDMEADAKALEQAGADLLILECVPAELAKHLAQSLRMPVVGIGAGRGCDGQILVLHDVLGVTRHPPRFAEDFGSSAGGVMAAIRAYVTAVKQATFPGKEHEFKA</sequence>
<evidence type="ECO:0000256" key="9">
    <source>
        <dbReference type="PIRSR" id="PIRSR000388-1"/>
    </source>
</evidence>
<dbReference type="GO" id="GO:0000287">
    <property type="term" value="F:magnesium ion binding"/>
    <property type="evidence" value="ECO:0007669"/>
    <property type="project" value="TreeGrafter"/>
</dbReference>
<dbReference type="InterPro" id="IPR040442">
    <property type="entry name" value="Pyrv_kinase-like_dom_sf"/>
</dbReference>
<evidence type="ECO:0000256" key="4">
    <source>
        <dbReference type="ARBA" id="ARBA00022655"/>
    </source>
</evidence>
<feature type="active site" description="Proton acceptor" evidence="8 9">
    <location>
        <position position="203"/>
    </location>
</feature>
<evidence type="ECO:0000313" key="14">
    <source>
        <dbReference type="Proteomes" id="UP000218890"/>
    </source>
</evidence>
<evidence type="ECO:0000256" key="5">
    <source>
        <dbReference type="ARBA" id="ARBA00022679"/>
    </source>
</evidence>
<feature type="compositionally biased region" description="Low complexity" evidence="12">
    <location>
        <begin position="1"/>
        <end position="12"/>
    </location>
</feature>
<dbReference type="SUPFAM" id="SSF51621">
    <property type="entry name" value="Phosphoenolpyruvate/pyruvate domain"/>
    <property type="match status" value="1"/>
</dbReference>
<dbReference type="InterPro" id="IPR003700">
    <property type="entry name" value="Pantoate_hydroxy_MeTrfase"/>
</dbReference>
<feature type="binding site" evidence="8 10">
    <location>
        <position position="134"/>
    </location>
    <ligand>
        <name>3-methyl-2-oxobutanoate</name>
        <dbReference type="ChEBI" id="CHEBI:11851"/>
    </ligand>
</feature>
<dbReference type="HAMAP" id="MF_00156">
    <property type="entry name" value="PanB"/>
    <property type="match status" value="1"/>
</dbReference>
<dbReference type="RefSeq" id="WP_096407889.1">
    <property type="nucleotide sequence ID" value="NZ_AP017372.2"/>
</dbReference>
<comment type="cofactor">
    <cofactor evidence="8 11">
        <name>Mg(2+)</name>
        <dbReference type="ChEBI" id="CHEBI:18420"/>
    </cofactor>
    <text evidence="8 11">Binds 1 Mg(2+) ion per subunit.</text>
</comment>
<dbReference type="Pfam" id="PF02548">
    <property type="entry name" value="Pantoate_transf"/>
    <property type="match status" value="1"/>
</dbReference>
<dbReference type="Proteomes" id="UP000218890">
    <property type="component" value="Chromosome"/>
</dbReference>
<dbReference type="GO" id="GO:0015940">
    <property type="term" value="P:pantothenate biosynthetic process"/>
    <property type="evidence" value="ECO:0007669"/>
    <property type="project" value="UniProtKB-UniRule"/>
</dbReference>
<dbReference type="PANTHER" id="PTHR20881:SF0">
    <property type="entry name" value="3-METHYL-2-OXOBUTANOATE HYDROXYMETHYLTRANSFERASE"/>
    <property type="match status" value="1"/>
</dbReference>